<dbReference type="Proteomes" id="UP000618733">
    <property type="component" value="Unassembled WGS sequence"/>
</dbReference>
<protein>
    <submittedName>
        <fullName evidence="3">Uncharacterized protein</fullName>
    </submittedName>
</protein>
<dbReference type="RefSeq" id="WP_200132500.1">
    <property type="nucleotide sequence ID" value="NZ_JAEHOI010000009.1"/>
</dbReference>
<feature type="coiled-coil region" evidence="1">
    <location>
        <begin position="131"/>
        <end position="158"/>
    </location>
</feature>
<accession>A0A934QCV5</accession>
<evidence type="ECO:0000256" key="2">
    <source>
        <dbReference type="SAM" id="MobiDB-lite"/>
    </source>
</evidence>
<name>A0A934QCV5_9MICO</name>
<keyword evidence="4" id="KW-1185">Reference proteome</keyword>
<organism evidence="3 4">
    <name type="scientific">Leucobacter edaphi</name>
    <dbReference type="NCBI Taxonomy" id="2796472"/>
    <lineage>
        <taxon>Bacteria</taxon>
        <taxon>Bacillati</taxon>
        <taxon>Actinomycetota</taxon>
        <taxon>Actinomycetes</taxon>
        <taxon>Micrococcales</taxon>
        <taxon>Microbacteriaceae</taxon>
        <taxon>Leucobacter</taxon>
    </lineage>
</organism>
<proteinExistence type="predicted"/>
<dbReference type="AlphaFoldDB" id="A0A934QCV5"/>
<evidence type="ECO:0000313" key="4">
    <source>
        <dbReference type="Proteomes" id="UP000618733"/>
    </source>
</evidence>
<sequence length="441" mass="47872">MAGFWGRRAREEEERLTAADEALSKRARVALVAADERIRTTGDELDFATAELGESATAELRAGLDAVRTHMSEAFQLHQLNHDEIPDTPEELRTRNARIVQLCEWAEAVLDERTSALQARIARVREAPSVLRGVRAEAARLRERLPEMRDTLARLADRYRSDTLQRVRMSAEEAERLLDFADHSAEVSERRRSAGRPEEANLALEAATESVRRANAVFDGVDSFEIEALRAQTTLSDVIDDSRGDIAEAIAGPRTPAIDEALRALQEALATVTSGGDRDPFTDLALLSGANAALDAARAEAARPVIPLERVQHEISASDHSIGVATALIEGQRGWIGADARTRLAEARRIRQGIDGLETDVDAREQVIQLARRATTLADEALRLAQRDIDSSRPDGDDWGWGGGGRGYGGRGGQRGGNGSGMLGPILGGMVLGGLLDDIFD</sequence>
<reference evidence="3" key="1">
    <citation type="submission" date="2020-12" db="EMBL/GenBank/DDBJ databases">
        <title>Leucobacter sp. CAS2, isolated from Chromium sludge.</title>
        <authorList>
            <person name="Xu Z."/>
        </authorList>
    </citation>
    <scope>NUCLEOTIDE SEQUENCE</scope>
    <source>
        <strain evidence="3">CSA2</strain>
    </source>
</reference>
<evidence type="ECO:0000256" key="1">
    <source>
        <dbReference type="SAM" id="Coils"/>
    </source>
</evidence>
<feature type="compositionally biased region" description="Gly residues" evidence="2">
    <location>
        <begin position="399"/>
        <end position="416"/>
    </location>
</feature>
<evidence type="ECO:0000313" key="3">
    <source>
        <dbReference type="EMBL" id="MBK0422295.1"/>
    </source>
</evidence>
<keyword evidence="1" id="KW-0175">Coiled coil</keyword>
<feature type="region of interest" description="Disordered" evidence="2">
    <location>
        <begin position="392"/>
        <end position="416"/>
    </location>
</feature>
<dbReference type="EMBL" id="JAEHOI010000009">
    <property type="protein sequence ID" value="MBK0422295.1"/>
    <property type="molecule type" value="Genomic_DNA"/>
</dbReference>
<gene>
    <name evidence="3" type="ORF">JD292_09440</name>
</gene>
<comment type="caution">
    <text evidence="3">The sequence shown here is derived from an EMBL/GenBank/DDBJ whole genome shotgun (WGS) entry which is preliminary data.</text>
</comment>